<dbReference type="KEGG" id="btre:F542_10400"/>
<evidence type="ECO:0000313" key="2">
    <source>
        <dbReference type="Proteomes" id="UP000019091"/>
    </source>
</evidence>
<dbReference type="EMBL" id="CP006954">
    <property type="protein sequence ID" value="AHG81758.1"/>
    <property type="molecule type" value="Genomic_DNA"/>
</dbReference>
<accession>A0A4V7I9R4</accession>
<name>A0A4V7I9R4_BIBTR</name>
<dbReference type="Proteomes" id="UP000019091">
    <property type="component" value="Chromosome"/>
</dbReference>
<evidence type="ECO:0000313" key="1">
    <source>
        <dbReference type="EMBL" id="AHG81758.1"/>
    </source>
</evidence>
<sequence>MFSLFCKRFFLQKILQKEPLVIYTIMKSFHKDMRNISFFFT</sequence>
<reference evidence="1 2" key="1">
    <citation type="journal article" date="2014" name="Genome Announc.">
        <title>Complete Closed Genome Sequences of Three Bibersteinia trehalosi Nasopharyngeal Isolates from Cattle with Shipping Fever.</title>
        <authorList>
            <person name="Harhay G.P."/>
            <person name="McVey D.S."/>
            <person name="Koren S."/>
            <person name="Phillippy A.M."/>
            <person name="Bono J."/>
            <person name="Harhay D.M."/>
            <person name="Clawson M.L."/>
            <person name="Heaton M.P."/>
            <person name="Chitko-McKown C.G."/>
            <person name="Korlach J."/>
            <person name="Smith T.P."/>
        </authorList>
    </citation>
    <scope>NUCLEOTIDE SEQUENCE [LARGE SCALE GENOMIC DNA]</scope>
    <source>
        <strain evidence="1 2">USDA-ARS-USMARC-188</strain>
    </source>
</reference>
<gene>
    <name evidence="1" type="ORF">F542_10400</name>
</gene>
<organism evidence="1 2">
    <name type="scientific">Bibersteinia trehalosi USDA-ARS-USMARC-188</name>
    <dbReference type="NCBI Taxonomy" id="1263829"/>
    <lineage>
        <taxon>Bacteria</taxon>
        <taxon>Pseudomonadati</taxon>
        <taxon>Pseudomonadota</taxon>
        <taxon>Gammaproteobacteria</taxon>
        <taxon>Pasteurellales</taxon>
        <taxon>Pasteurellaceae</taxon>
        <taxon>Bibersteinia</taxon>
    </lineage>
</organism>
<dbReference type="AlphaFoldDB" id="A0A4V7I9R4"/>
<protein>
    <submittedName>
        <fullName evidence="1">Uncharacterized protein</fullName>
    </submittedName>
</protein>
<proteinExistence type="predicted"/>